<sequence length="444" mass="49741">MLICIPLVRHRWIGFVAAGAMLLCLTQCTTPAPDQTTDTAKPRILISTDIGGTDPDDFQSMIHFLMYADRFQTEGLLSSPYGPGRKEAILAMIDLYAQDLPRLQAHADGFPAPDSLRSVTKQGAVDAAPYPGWSVPTEGSEWIVRCARKTSDQPLWVLVWGGLEDLAQAVHDAPDIKEHIRVYWIGGPNKKWSVNSYAYLAEHHPDLWFIEANATYRGWFMDEGAPTELSNDGYYDHAIRARGHLGRNFKQHYGGSVKMGDTPSLAYVMHGDPHDPTGESWGGSFTPITHSARRIFDRPSTERDTVPVYATLEWRFPGPDLPVPPDSACFTLEVNQQTWPGYALGGGQYAVRYSSKQEETSTYRISSNLPGFPTQTGAYVSQNPWPGAVHAQDYPLGNQWYSDRTEPEAFMAKQQGARTVAQWRTEFLEDWATRWQWLADAPEE</sequence>
<dbReference type="Pfam" id="PF07632">
    <property type="entry name" value="Sde182_NH-like"/>
    <property type="match status" value="1"/>
</dbReference>
<dbReference type="Gene3D" id="3.90.245.10">
    <property type="entry name" value="Ribonucleoside hydrolase-like"/>
    <property type="match status" value="1"/>
</dbReference>
<dbReference type="Pfam" id="PF16586">
    <property type="entry name" value="DUF5060"/>
    <property type="match status" value="1"/>
</dbReference>
<dbReference type="SUPFAM" id="SSF53590">
    <property type="entry name" value="Nucleoside hydrolase"/>
    <property type="match status" value="1"/>
</dbReference>
<feature type="chain" id="PRO_5011787419" evidence="1">
    <location>
        <begin position="33"/>
        <end position="444"/>
    </location>
</feature>
<feature type="domain" description="DUF5060" evidence="3">
    <location>
        <begin position="306"/>
        <end position="368"/>
    </location>
</feature>
<dbReference type="STRING" id="1075417.SAMN05421823_10477"/>
<protein>
    <submittedName>
        <fullName evidence="4">Uncharacterized protein</fullName>
    </submittedName>
</protein>
<proteinExistence type="predicted"/>
<dbReference type="GO" id="GO:0016799">
    <property type="term" value="F:hydrolase activity, hydrolyzing N-glycosyl compounds"/>
    <property type="evidence" value="ECO:0007669"/>
    <property type="project" value="InterPro"/>
</dbReference>
<evidence type="ECO:0000259" key="2">
    <source>
        <dbReference type="Pfam" id="PF07632"/>
    </source>
</evidence>
<evidence type="ECO:0000313" key="5">
    <source>
        <dbReference type="Proteomes" id="UP000198510"/>
    </source>
</evidence>
<dbReference type="InterPro" id="IPR032260">
    <property type="entry name" value="DUF5060"/>
</dbReference>
<dbReference type="EMBL" id="FNFO01000004">
    <property type="protein sequence ID" value="SDK98826.1"/>
    <property type="molecule type" value="Genomic_DNA"/>
</dbReference>
<dbReference type="RefSeq" id="WP_245706035.1">
    <property type="nucleotide sequence ID" value="NZ_FNFO01000004.1"/>
</dbReference>
<feature type="signal peptide" evidence="1">
    <location>
        <begin position="1"/>
        <end position="32"/>
    </location>
</feature>
<evidence type="ECO:0000259" key="3">
    <source>
        <dbReference type="Pfam" id="PF16586"/>
    </source>
</evidence>
<keyword evidence="1" id="KW-0732">Signal</keyword>
<name>A0A1G9GDQ5_9BACT</name>
<feature type="domain" description="Cellulose-binding Sde182 nucleoside hydrolase-like" evidence="2">
    <location>
        <begin position="43"/>
        <end position="285"/>
    </location>
</feature>
<evidence type="ECO:0000256" key="1">
    <source>
        <dbReference type="SAM" id="SignalP"/>
    </source>
</evidence>
<evidence type="ECO:0000313" key="4">
    <source>
        <dbReference type="EMBL" id="SDK98826.1"/>
    </source>
</evidence>
<dbReference type="Proteomes" id="UP000198510">
    <property type="component" value="Unassembled WGS sequence"/>
</dbReference>
<gene>
    <name evidence="4" type="ORF">SAMN05421823_10477</name>
</gene>
<organism evidence="4 5">
    <name type="scientific">Catalinimonas alkaloidigena</name>
    <dbReference type="NCBI Taxonomy" id="1075417"/>
    <lineage>
        <taxon>Bacteria</taxon>
        <taxon>Pseudomonadati</taxon>
        <taxon>Bacteroidota</taxon>
        <taxon>Cytophagia</taxon>
        <taxon>Cytophagales</taxon>
        <taxon>Catalimonadaceae</taxon>
        <taxon>Catalinimonas</taxon>
    </lineage>
</organism>
<dbReference type="AlphaFoldDB" id="A0A1G9GDQ5"/>
<accession>A0A1G9GDQ5</accession>
<reference evidence="4 5" key="1">
    <citation type="submission" date="2016-10" db="EMBL/GenBank/DDBJ databases">
        <authorList>
            <person name="de Groot N.N."/>
        </authorList>
    </citation>
    <scope>NUCLEOTIDE SEQUENCE [LARGE SCALE GENOMIC DNA]</scope>
    <source>
        <strain evidence="4 5">DSM 25186</strain>
    </source>
</reference>
<keyword evidence="5" id="KW-1185">Reference proteome</keyword>
<dbReference type="InterPro" id="IPR011483">
    <property type="entry name" value="Sde182_NH-like"/>
</dbReference>
<dbReference type="InterPro" id="IPR036452">
    <property type="entry name" value="Ribo_hydro-like"/>
</dbReference>